<feature type="coiled-coil region" evidence="5">
    <location>
        <begin position="80"/>
        <end position="128"/>
    </location>
</feature>
<evidence type="ECO:0000256" key="1">
    <source>
        <dbReference type="ARBA" id="ARBA00022723"/>
    </source>
</evidence>
<evidence type="ECO:0000313" key="7">
    <source>
        <dbReference type="EMBL" id="KAK9682398.1"/>
    </source>
</evidence>
<organism evidence="7 8">
    <name type="scientific">Saponaria officinalis</name>
    <name type="common">Common soapwort</name>
    <name type="synonym">Lychnis saponaria</name>
    <dbReference type="NCBI Taxonomy" id="3572"/>
    <lineage>
        <taxon>Eukaryota</taxon>
        <taxon>Viridiplantae</taxon>
        <taxon>Streptophyta</taxon>
        <taxon>Embryophyta</taxon>
        <taxon>Tracheophyta</taxon>
        <taxon>Spermatophyta</taxon>
        <taxon>Magnoliopsida</taxon>
        <taxon>eudicotyledons</taxon>
        <taxon>Gunneridae</taxon>
        <taxon>Pentapetalae</taxon>
        <taxon>Caryophyllales</taxon>
        <taxon>Caryophyllaceae</taxon>
        <taxon>Caryophylleae</taxon>
        <taxon>Saponaria</taxon>
    </lineage>
</organism>
<keyword evidence="5" id="KW-0175">Coiled coil</keyword>
<keyword evidence="1" id="KW-0479">Metal-binding</keyword>
<gene>
    <name evidence="7" type="ORF">RND81_10G071100</name>
</gene>
<dbReference type="PANTHER" id="PTHR33248">
    <property type="entry name" value="ZINC ION-BINDING PROTEIN"/>
    <property type="match status" value="1"/>
</dbReference>
<evidence type="ECO:0000259" key="6">
    <source>
        <dbReference type="PROSITE" id="PS51999"/>
    </source>
</evidence>
<name>A0AAW1I1C7_SAPOF</name>
<evidence type="ECO:0000313" key="8">
    <source>
        <dbReference type="Proteomes" id="UP001443914"/>
    </source>
</evidence>
<dbReference type="GO" id="GO:0008270">
    <property type="term" value="F:zinc ion binding"/>
    <property type="evidence" value="ECO:0007669"/>
    <property type="project" value="UniProtKB-KW"/>
</dbReference>
<evidence type="ECO:0000256" key="4">
    <source>
        <dbReference type="PROSITE-ProRule" id="PRU01343"/>
    </source>
</evidence>
<evidence type="ECO:0000256" key="5">
    <source>
        <dbReference type="SAM" id="Coils"/>
    </source>
</evidence>
<keyword evidence="2 4" id="KW-0863">Zinc-finger</keyword>
<keyword evidence="8" id="KW-1185">Reference proteome</keyword>
<sequence length="154" mass="17719">MVSMSEISRSSGCVDVNKCFCGIPVTVKKSSTSDNPGRRFETCKFYNPVTKLGGCNYFRWFDRVQTDWQRVIINNQNMRENLLTKDLELKQEDLANVKEEKNRLSMEVERLKKKVKTVKEENSRLKGECSNRNGIPVTSCVLLCVLLVCLARLF</sequence>
<dbReference type="Proteomes" id="UP001443914">
    <property type="component" value="Unassembled WGS sequence"/>
</dbReference>
<reference evidence="7" key="1">
    <citation type="submission" date="2024-03" db="EMBL/GenBank/DDBJ databases">
        <title>WGS assembly of Saponaria officinalis var. Norfolk2.</title>
        <authorList>
            <person name="Jenkins J."/>
            <person name="Shu S."/>
            <person name="Grimwood J."/>
            <person name="Barry K."/>
            <person name="Goodstein D."/>
            <person name="Schmutz J."/>
            <person name="Leebens-Mack J."/>
            <person name="Osbourn A."/>
        </authorList>
    </citation>
    <scope>NUCLEOTIDE SEQUENCE [LARGE SCALE GENOMIC DNA]</scope>
    <source>
        <strain evidence="7">JIC</strain>
    </source>
</reference>
<comment type="caution">
    <text evidence="7">The sequence shown here is derived from an EMBL/GenBank/DDBJ whole genome shotgun (WGS) entry which is preliminary data.</text>
</comment>
<dbReference type="AlphaFoldDB" id="A0AAW1I1C7"/>
<dbReference type="InterPro" id="IPR010666">
    <property type="entry name" value="Znf_GRF"/>
</dbReference>
<keyword evidence="3" id="KW-0862">Zinc</keyword>
<proteinExistence type="predicted"/>
<evidence type="ECO:0000256" key="2">
    <source>
        <dbReference type="ARBA" id="ARBA00022771"/>
    </source>
</evidence>
<protein>
    <recommendedName>
        <fullName evidence="6">GRF-type domain-containing protein</fullName>
    </recommendedName>
</protein>
<accession>A0AAW1I1C7</accession>
<evidence type="ECO:0000256" key="3">
    <source>
        <dbReference type="ARBA" id="ARBA00022833"/>
    </source>
</evidence>
<dbReference type="EMBL" id="JBDFQZ010000010">
    <property type="protein sequence ID" value="KAK9682398.1"/>
    <property type="molecule type" value="Genomic_DNA"/>
</dbReference>
<feature type="domain" description="GRF-type" evidence="6">
    <location>
        <begin position="19"/>
        <end position="64"/>
    </location>
</feature>
<dbReference type="PROSITE" id="PS51999">
    <property type="entry name" value="ZF_GRF"/>
    <property type="match status" value="1"/>
</dbReference>